<proteinExistence type="predicted"/>
<dbReference type="InterPro" id="IPR023562">
    <property type="entry name" value="ClpP/TepA"/>
</dbReference>
<evidence type="ECO:0000313" key="3">
    <source>
        <dbReference type="Proteomes" id="UP000664545"/>
    </source>
</evidence>
<keyword evidence="2" id="KW-0378">Hydrolase</keyword>
<protein>
    <submittedName>
        <fullName evidence="2">ATP-dependent Clp protease proteolytic subunit</fullName>
    </submittedName>
</protein>
<organism evidence="2 3">
    <name type="scientific">Clostridium aminobutyricum</name>
    <dbReference type="NCBI Taxonomy" id="33953"/>
    <lineage>
        <taxon>Bacteria</taxon>
        <taxon>Bacillati</taxon>
        <taxon>Bacillota</taxon>
        <taxon>Clostridia</taxon>
        <taxon>Eubacteriales</taxon>
        <taxon>Clostridiaceae</taxon>
        <taxon>Clostridium</taxon>
    </lineage>
</organism>
<keyword evidence="2" id="KW-0645">Protease</keyword>
<dbReference type="GO" id="GO:0006508">
    <property type="term" value="P:proteolysis"/>
    <property type="evidence" value="ECO:0007669"/>
    <property type="project" value="UniProtKB-KW"/>
</dbReference>
<accession>A0A939D7V2</accession>
<dbReference type="InterPro" id="IPR029045">
    <property type="entry name" value="ClpP/crotonase-like_dom_sf"/>
</dbReference>
<comment type="caution">
    <text evidence="2">The sequence shown here is derived from an EMBL/GenBank/DDBJ whole genome shotgun (WGS) entry which is preliminary data.</text>
</comment>
<name>A0A939D7V2_CLOAM</name>
<reference evidence="2" key="1">
    <citation type="submission" date="2021-02" db="EMBL/GenBank/DDBJ databases">
        <title>Abyssanaerobacter marinus gen.nov., sp., nov, anaerobic bacterium isolated from the Onnuri vent field of Indian Ocean and suggestion of Mogibacteriaceae fam. nov., and proposal of reclassification of ambiguous this family's genus member.</title>
        <authorList>
            <person name="Kim Y.J."/>
            <person name="Yang J.-A."/>
        </authorList>
    </citation>
    <scope>NUCLEOTIDE SEQUENCE</scope>
    <source>
        <strain evidence="2">DSM 2634</strain>
    </source>
</reference>
<keyword evidence="3" id="KW-1185">Reference proteome</keyword>
<evidence type="ECO:0000256" key="1">
    <source>
        <dbReference type="SAM" id="MobiDB-lite"/>
    </source>
</evidence>
<evidence type="ECO:0000313" key="2">
    <source>
        <dbReference type="EMBL" id="MBN7772685.1"/>
    </source>
</evidence>
<dbReference type="RefSeq" id="WP_206581467.1">
    <property type="nucleotide sequence ID" value="NZ_JAFJZZ010000001.1"/>
</dbReference>
<dbReference type="EMBL" id="JAFJZZ010000001">
    <property type="protein sequence ID" value="MBN7772685.1"/>
    <property type="molecule type" value="Genomic_DNA"/>
</dbReference>
<feature type="region of interest" description="Disordered" evidence="1">
    <location>
        <begin position="1"/>
        <end position="26"/>
    </location>
</feature>
<dbReference type="AlphaFoldDB" id="A0A939D7V2"/>
<dbReference type="GO" id="GO:0008233">
    <property type="term" value="F:peptidase activity"/>
    <property type="evidence" value="ECO:0007669"/>
    <property type="project" value="UniProtKB-KW"/>
</dbReference>
<sequence length="240" mass="26252">MSNFQNNNVEQDEPIENADTNGDTNENIKELGVVNSVGEFKSDILCLPIIGIIEGHTFGSPNEKTTKYEHIIPQLTSVEQNDDIKGLLIILNTVGGDVEAGLAIAELIATLSKPTVSLVLGGGHSIGIPLATAANYSFIAESATMILHPIRMTGMIIGAEPTYEYFRRMQDRIIDFIIRTSNADRDNILRLMNCTDNMSNDVGTVLFSKDAVKAGLMHEIGGLNKSLAKLYEMINERNKK</sequence>
<gene>
    <name evidence="2" type="ORF">JYB65_04860</name>
</gene>
<dbReference type="Proteomes" id="UP000664545">
    <property type="component" value="Unassembled WGS sequence"/>
</dbReference>
<dbReference type="SUPFAM" id="SSF52096">
    <property type="entry name" value="ClpP/crotonase"/>
    <property type="match status" value="1"/>
</dbReference>
<dbReference type="Pfam" id="PF00574">
    <property type="entry name" value="CLP_protease"/>
    <property type="match status" value="1"/>
</dbReference>
<dbReference type="Gene3D" id="3.90.226.10">
    <property type="entry name" value="2-enoyl-CoA Hydratase, Chain A, domain 1"/>
    <property type="match status" value="1"/>
</dbReference>